<keyword evidence="8" id="KW-1185">Reference proteome</keyword>
<feature type="domain" description="BHLH" evidence="6">
    <location>
        <begin position="112"/>
        <end position="161"/>
    </location>
</feature>
<dbReference type="InterPro" id="IPR011598">
    <property type="entry name" value="bHLH_dom"/>
</dbReference>
<feature type="region of interest" description="Disordered" evidence="5">
    <location>
        <begin position="20"/>
        <end position="47"/>
    </location>
</feature>
<comment type="subcellular location">
    <subcellularLocation>
        <location evidence="1">Nucleus</location>
    </subcellularLocation>
</comment>
<dbReference type="InterPro" id="IPR054502">
    <property type="entry name" value="bHLH-TF_ACT-like_plant"/>
</dbReference>
<accession>A0ABR0DMR6</accession>
<evidence type="ECO:0000313" key="7">
    <source>
        <dbReference type="EMBL" id="KAK4490512.1"/>
    </source>
</evidence>
<evidence type="ECO:0000256" key="2">
    <source>
        <dbReference type="ARBA" id="ARBA00023015"/>
    </source>
</evidence>
<proteinExistence type="predicted"/>
<dbReference type="InterPro" id="IPR036638">
    <property type="entry name" value="HLH_DNA-bd_sf"/>
</dbReference>
<name>A0ABR0DMR6_9LAMI</name>
<dbReference type="PANTHER" id="PTHR45959:SF2">
    <property type="entry name" value="BHLH TRANSCRIPTION FACTOR"/>
    <property type="match status" value="1"/>
</dbReference>
<protein>
    <recommendedName>
        <fullName evidence="6">BHLH domain-containing protein</fullName>
    </recommendedName>
</protein>
<evidence type="ECO:0000313" key="8">
    <source>
        <dbReference type="Proteomes" id="UP001291926"/>
    </source>
</evidence>
<dbReference type="SUPFAM" id="SSF47459">
    <property type="entry name" value="HLH, helix-loop-helix DNA-binding domain"/>
    <property type="match status" value="1"/>
</dbReference>
<keyword evidence="2" id="KW-0805">Transcription regulation</keyword>
<reference evidence="7 8" key="1">
    <citation type="journal article" date="2023" name="bioRxiv">
        <title>Genome report: Whole genome sequence and annotation of Penstemon davidsonii.</title>
        <authorList>
            <person name="Ostevik K.L."/>
            <person name="Alabady M."/>
            <person name="Zhang M."/>
            <person name="Rausher M.D."/>
        </authorList>
    </citation>
    <scope>NUCLEOTIDE SEQUENCE [LARGE SCALE GENOMIC DNA]</scope>
    <source>
        <strain evidence="7">DNT005</strain>
        <tissue evidence="7">Whole leaf</tissue>
    </source>
</reference>
<dbReference type="Pfam" id="PF00010">
    <property type="entry name" value="HLH"/>
    <property type="match status" value="1"/>
</dbReference>
<gene>
    <name evidence="7" type="ORF">RD792_001192</name>
</gene>
<keyword evidence="4" id="KW-0539">Nucleus</keyword>
<evidence type="ECO:0000256" key="3">
    <source>
        <dbReference type="ARBA" id="ARBA00023163"/>
    </source>
</evidence>
<dbReference type="InterPro" id="IPR052610">
    <property type="entry name" value="bHLH_transcription_regulator"/>
</dbReference>
<dbReference type="Gene3D" id="4.10.280.10">
    <property type="entry name" value="Helix-loop-helix DNA-binding domain"/>
    <property type="match status" value="1"/>
</dbReference>
<evidence type="ECO:0000256" key="4">
    <source>
        <dbReference type="ARBA" id="ARBA00023242"/>
    </source>
</evidence>
<organism evidence="7 8">
    <name type="scientific">Penstemon davidsonii</name>
    <dbReference type="NCBI Taxonomy" id="160366"/>
    <lineage>
        <taxon>Eukaryota</taxon>
        <taxon>Viridiplantae</taxon>
        <taxon>Streptophyta</taxon>
        <taxon>Embryophyta</taxon>
        <taxon>Tracheophyta</taxon>
        <taxon>Spermatophyta</taxon>
        <taxon>Magnoliopsida</taxon>
        <taxon>eudicotyledons</taxon>
        <taxon>Gunneridae</taxon>
        <taxon>Pentapetalae</taxon>
        <taxon>asterids</taxon>
        <taxon>lamiids</taxon>
        <taxon>Lamiales</taxon>
        <taxon>Plantaginaceae</taxon>
        <taxon>Cheloneae</taxon>
        <taxon>Penstemon</taxon>
    </lineage>
</organism>
<sequence length="287" mass="32284">MDQFDYMDCLDEELGSAKLLSSGRGGATTLCTSSSPPPKRQRPPKSDNLIRISNAPVILNFENAINHVETHQQHVMINTKPLLIPDSAVSQVFQYNNNNNKGVVKKSAGVNKPTYDHIIAERKRREQLSQRFITLSGLVPGLKKMDKNSVLGDTIKYLKCLQEKVKTLEERKTNQTMESVVLVRKSDILMKGQDSSKVKSLPEIEARLCNKTILLKIQCEKRKGVLVQLLSQVEKLNLVVVNTNVSPFGSLSLYITIVAEMEQEFNSTVKNIVYELRSSLLPKNYIN</sequence>
<comment type="caution">
    <text evidence="7">The sequence shown here is derived from an EMBL/GenBank/DDBJ whole genome shotgun (WGS) entry which is preliminary data.</text>
</comment>
<dbReference type="PROSITE" id="PS50888">
    <property type="entry name" value="BHLH"/>
    <property type="match status" value="1"/>
</dbReference>
<dbReference type="Pfam" id="PF22754">
    <property type="entry name" value="bHLH-TF_ACT-like_plant"/>
    <property type="match status" value="1"/>
</dbReference>
<evidence type="ECO:0000256" key="1">
    <source>
        <dbReference type="ARBA" id="ARBA00004123"/>
    </source>
</evidence>
<evidence type="ECO:0000256" key="5">
    <source>
        <dbReference type="SAM" id="MobiDB-lite"/>
    </source>
</evidence>
<dbReference type="Proteomes" id="UP001291926">
    <property type="component" value="Unassembled WGS sequence"/>
</dbReference>
<evidence type="ECO:0000259" key="6">
    <source>
        <dbReference type="PROSITE" id="PS50888"/>
    </source>
</evidence>
<dbReference type="PANTHER" id="PTHR45959">
    <property type="entry name" value="BHLH TRANSCRIPTION FACTOR"/>
    <property type="match status" value="1"/>
</dbReference>
<dbReference type="EMBL" id="JAYDYQ010001087">
    <property type="protein sequence ID" value="KAK4490512.1"/>
    <property type="molecule type" value="Genomic_DNA"/>
</dbReference>
<dbReference type="SMART" id="SM00353">
    <property type="entry name" value="HLH"/>
    <property type="match status" value="1"/>
</dbReference>
<keyword evidence="3" id="KW-0804">Transcription</keyword>